<evidence type="ECO:0000256" key="6">
    <source>
        <dbReference type="RuleBase" id="RU363041"/>
    </source>
</evidence>
<evidence type="ECO:0000313" key="9">
    <source>
        <dbReference type="Proteomes" id="UP000056750"/>
    </source>
</evidence>
<evidence type="ECO:0000256" key="1">
    <source>
        <dbReference type="ARBA" id="ARBA00004141"/>
    </source>
</evidence>
<reference evidence="7 9" key="1">
    <citation type="submission" date="2015-12" db="EMBL/GenBank/DDBJ databases">
        <title>Intraspecies pangenome expansion in the marine bacterium Alteromonas.</title>
        <authorList>
            <person name="Lopez-Perez M."/>
            <person name="Rodriguez-Valera F."/>
        </authorList>
    </citation>
    <scope>NUCLEOTIDE SEQUENCE [LARGE SCALE GENOMIC DNA]</scope>
    <source>
        <strain evidence="7 9">LMG 21861</strain>
    </source>
</reference>
<accession>A0AAW7Z6Z6</accession>
<evidence type="ECO:0000256" key="5">
    <source>
        <dbReference type="ARBA" id="ARBA00023136"/>
    </source>
</evidence>
<keyword evidence="9" id="KW-1185">Reference proteome</keyword>
<dbReference type="KEGG" id="asq:AVL57_17775"/>
<proteinExistence type="inferred from homology"/>
<comment type="subcellular location">
    <subcellularLocation>
        <location evidence="6">Cell membrane</location>
        <topology evidence="6">Multi-pass membrane protein</topology>
    </subcellularLocation>
    <subcellularLocation>
        <location evidence="1">Membrane</location>
        <topology evidence="1">Multi-pass membrane protein</topology>
    </subcellularLocation>
</comment>
<protein>
    <recommendedName>
        <fullName evidence="6">Probable membrane transporter protein</fullName>
    </recommendedName>
</protein>
<reference evidence="8" key="2">
    <citation type="submission" date="2023-07" db="EMBL/GenBank/DDBJ databases">
        <title>Genome content predicts the carbon catabolic preferences of heterotrophic bacteria.</title>
        <authorList>
            <person name="Gralka M."/>
        </authorList>
    </citation>
    <scope>NUCLEOTIDE SEQUENCE</scope>
    <source>
        <strain evidence="8">F2M12</strain>
    </source>
</reference>
<evidence type="ECO:0000256" key="3">
    <source>
        <dbReference type="ARBA" id="ARBA00022692"/>
    </source>
</evidence>
<evidence type="ECO:0000256" key="2">
    <source>
        <dbReference type="ARBA" id="ARBA00009142"/>
    </source>
</evidence>
<dbReference type="RefSeq" id="WP_057789454.1">
    <property type="nucleotide sequence ID" value="NZ_CANLMS010000011.1"/>
</dbReference>
<feature type="transmembrane region" description="Helical" evidence="6">
    <location>
        <begin position="111"/>
        <end position="129"/>
    </location>
</feature>
<feature type="transmembrane region" description="Helical" evidence="6">
    <location>
        <begin position="184"/>
        <end position="206"/>
    </location>
</feature>
<dbReference type="Proteomes" id="UP000056750">
    <property type="component" value="Chromosome"/>
</dbReference>
<keyword evidence="3 6" id="KW-0812">Transmembrane</keyword>
<dbReference type="PANTHER" id="PTHR43483:SF3">
    <property type="entry name" value="MEMBRANE TRANSPORTER PROTEIN HI_0806-RELATED"/>
    <property type="match status" value="1"/>
</dbReference>
<feature type="transmembrane region" description="Helical" evidence="6">
    <location>
        <begin position="212"/>
        <end position="236"/>
    </location>
</feature>
<keyword evidence="6" id="KW-1003">Cell membrane</keyword>
<sequence>MEIELLWFVVTLCITGAIAGITAGLFGNGGGFVVVPALLAVFPFFTPPSQELVKVAIGTSLASIVVSSTRSVMAHHKKGAVDFDILKSWSIWIVMGVIGGIYIASSTSSDGLTVVFAAGVLLYSIYFLFPEFVIRPGVALSMPEGIAKSALAFVLGGFSALLGIGGGTPMVITMVICQRTIQQAVATAAGVGFLIGLPGAIGFLFMKHPEAAILPVGTIGYINIPALVAISIGAIITAPMGAKMAHNFSEKKLKRMFGIYLVIVSSAMFYKAL</sequence>
<dbReference type="EMBL" id="JAUOQI010000010">
    <property type="protein sequence ID" value="MDO6578521.1"/>
    <property type="molecule type" value="Genomic_DNA"/>
</dbReference>
<gene>
    <name evidence="7" type="ORF">AVL57_17775</name>
    <name evidence="8" type="ORF">Q4527_14050</name>
</gene>
<dbReference type="GeneID" id="83259525"/>
<evidence type="ECO:0000313" key="10">
    <source>
        <dbReference type="Proteomes" id="UP001170717"/>
    </source>
</evidence>
<dbReference type="InterPro" id="IPR002781">
    <property type="entry name" value="TM_pro_TauE-like"/>
</dbReference>
<dbReference type="PANTHER" id="PTHR43483">
    <property type="entry name" value="MEMBRANE TRANSPORTER PROTEIN HI_0806-RELATED"/>
    <property type="match status" value="1"/>
</dbReference>
<keyword evidence="4 6" id="KW-1133">Transmembrane helix</keyword>
<evidence type="ECO:0000256" key="4">
    <source>
        <dbReference type="ARBA" id="ARBA00022989"/>
    </source>
</evidence>
<feature type="transmembrane region" description="Helical" evidence="6">
    <location>
        <begin position="149"/>
        <end position="172"/>
    </location>
</feature>
<organism evidence="8 10">
    <name type="scientific">Alteromonas stellipolaris</name>
    <dbReference type="NCBI Taxonomy" id="233316"/>
    <lineage>
        <taxon>Bacteria</taxon>
        <taxon>Pseudomonadati</taxon>
        <taxon>Pseudomonadota</taxon>
        <taxon>Gammaproteobacteria</taxon>
        <taxon>Alteromonadales</taxon>
        <taxon>Alteromonadaceae</taxon>
        <taxon>Alteromonas/Salinimonas group</taxon>
        <taxon>Alteromonas</taxon>
    </lineage>
</organism>
<feature type="transmembrane region" description="Helical" evidence="6">
    <location>
        <begin position="256"/>
        <end position="272"/>
    </location>
</feature>
<dbReference type="Proteomes" id="UP001170717">
    <property type="component" value="Unassembled WGS sequence"/>
</dbReference>
<evidence type="ECO:0000313" key="7">
    <source>
        <dbReference type="EMBL" id="AMJ75650.1"/>
    </source>
</evidence>
<dbReference type="EMBL" id="CP013926">
    <property type="protein sequence ID" value="AMJ75650.1"/>
    <property type="molecule type" value="Genomic_DNA"/>
</dbReference>
<dbReference type="GO" id="GO:0005886">
    <property type="term" value="C:plasma membrane"/>
    <property type="evidence" value="ECO:0007669"/>
    <property type="project" value="UniProtKB-SubCell"/>
</dbReference>
<dbReference type="AlphaFoldDB" id="A0AAW7Z6Z6"/>
<feature type="transmembrane region" description="Helical" evidence="6">
    <location>
        <begin position="85"/>
        <end position="104"/>
    </location>
</feature>
<dbReference type="Pfam" id="PF01925">
    <property type="entry name" value="TauE"/>
    <property type="match status" value="1"/>
</dbReference>
<comment type="similarity">
    <text evidence="2 6">Belongs to the 4-toluene sulfonate uptake permease (TSUP) (TC 2.A.102) family.</text>
</comment>
<evidence type="ECO:0000313" key="8">
    <source>
        <dbReference type="EMBL" id="MDO6578521.1"/>
    </source>
</evidence>
<keyword evidence="5 6" id="KW-0472">Membrane</keyword>
<name>A0AAW7Z6Z6_9ALTE</name>